<reference evidence="3 4" key="1">
    <citation type="submission" date="2021-03" db="EMBL/GenBank/DDBJ databases">
        <title>Genomic Encyclopedia of Type Strains, Phase IV (KMG-IV): sequencing the most valuable type-strain genomes for metagenomic binning, comparative biology and taxonomic classification.</title>
        <authorList>
            <person name="Goeker M."/>
        </authorList>
    </citation>
    <scope>NUCLEOTIDE SEQUENCE [LARGE SCALE GENOMIC DNA]</scope>
    <source>
        <strain evidence="3 4">DSM 27512</strain>
    </source>
</reference>
<dbReference type="RefSeq" id="WP_209661275.1">
    <property type="nucleotide sequence ID" value="NZ_JAGGLI010000023.1"/>
</dbReference>
<protein>
    <submittedName>
        <fullName evidence="3">HD-GYP domain-containing protein (C-di-GMP phosphodiesterase class II)</fullName>
    </submittedName>
</protein>
<dbReference type="CDD" id="cd00077">
    <property type="entry name" value="HDc"/>
    <property type="match status" value="1"/>
</dbReference>
<evidence type="ECO:0000259" key="2">
    <source>
        <dbReference type="PROSITE" id="PS51832"/>
    </source>
</evidence>
<dbReference type="InterPro" id="IPR003607">
    <property type="entry name" value="HD/PDEase_dom"/>
</dbReference>
<name>A0ABS4KKE5_9FIRM</name>
<dbReference type="PANTHER" id="PTHR43155:SF2">
    <property type="entry name" value="CYCLIC DI-GMP PHOSPHODIESTERASE PA4108"/>
    <property type="match status" value="1"/>
</dbReference>
<organism evidence="3 4">
    <name type="scientific">Acetoanaerobium pronyense</name>
    <dbReference type="NCBI Taxonomy" id="1482736"/>
    <lineage>
        <taxon>Bacteria</taxon>
        <taxon>Bacillati</taxon>
        <taxon>Bacillota</taxon>
        <taxon>Clostridia</taxon>
        <taxon>Peptostreptococcales</taxon>
        <taxon>Filifactoraceae</taxon>
        <taxon>Acetoanaerobium</taxon>
    </lineage>
</organism>
<evidence type="ECO:0000313" key="3">
    <source>
        <dbReference type="EMBL" id="MBP2028224.1"/>
    </source>
</evidence>
<dbReference type="EMBL" id="JAGGLI010000023">
    <property type="protein sequence ID" value="MBP2028224.1"/>
    <property type="molecule type" value="Genomic_DNA"/>
</dbReference>
<dbReference type="Proteomes" id="UP001314903">
    <property type="component" value="Unassembled WGS sequence"/>
</dbReference>
<dbReference type="PANTHER" id="PTHR43155">
    <property type="entry name" value="CYCLIC DI-GMP PHOSPHODIESTERASE PA4108-RELATED"/>
    <property type="match status" value="1"/>
</dbReference>
<dbReference type="SMART" id="SM00471">
    <property type="entry name" value="HDc"/>
    <property type="match status" value="1"/>
</dbReference>
<dbReference type="InterPro" id="IPR006674">
    <property type="entry name" value="HD_domain"/>
</dbReference>
<proteinExistence type="predicted"/>
<comment type="caution">
    <text evidence="3">The sequence shown here is derived from an EMBL/GenBank/DDBJ whole genome shotgun (WGS) entry which is preliminary data.</text>
</comment>
<feature type="domain" description="HD-GYP" evidence="2">
    <location>
        <begin position="1"/>
        <end position="178"/>
    </location>
</feature>
<dbReference type="SUPFAM" id="SSF109604">
    <property type="entry name" value="HD-domain/PDEase-like"/>
    <property type="match status" value="1"/>
</dbReference>
<gene>
    <name evidence="3" type="ORF">J2Z35_002025</name>
</gene>
<feature type="domain" description="HD" evidence="1">
    <location>
        <begin position="9"/>
        <end position="128"/>
    </location>
</feature>
<dbReference type="InterPro" id="IPR037522">
    <property type="entry name" value="HD_GYP_dom"/>
</dbReference>
<accession>A0ABS4KKE5</accession>
<keyword evidence="4" id="KW-1185">Reference proteome</keyword>
<evidence type="ECO:0000259" key="1">
    <source>
        <dbReference type="PROSITE" id="PS51831"/>
    </source>
</evidence>
<dbReference type="PROSITE" id="PS51832">
    <property type="entry name" value="HD_GYP"/>
    <property type="match status" value="1"/>
</dbReference>
<dbReference type="PROSITE" id="PS51831">
    <property type="entry name" value="HD"/>
    <property type="match status" value="1"/>
</dbReference>
<evidence type="ECO:0000313" key="4">
    <source>
        <dbReference type="Proteomes" id="UP001314903"/>
    </source>
</evidence>
<dbReference type="Gene3D" id="1.10.3210.10">
    <property type="entry name" value="Hypothetical protein af1432"/>
    <property type="match status" value="1"/>
</dbReference>
<sequence length="182" mass="21389">MRREVAIETLMHMLRVSFISISFVNENKNEINVIRFRLFLGAVLHDIGKFKLNKKVLNAKRKLTKEEMIYVREHVLLGEELLKCLKKISQIIKYHHENFDGSGYYGLKDNAIPIESQLIRLADVYDSLTHKRPYKDALSISVALEVMKKEEKNFNPIYLSLFIKHVKSKYVKSYFNNLKKGK</sequence>
<dbReference type="Pfam" id="PF13487">
    <property type="entry name" value="HD_5"/>
    <property type="match status" value="1"/>
</dbReference>